<dbReference type="InterPro" id="IPR050176">
    <property type="entry name" value="LTTR"/>
</dbReference>
<evidence type="ECO:0000256" key="1">
    <source>
        <dbReference type="ARBA" id="ARBA00009437"/>
    </source>
</evidence>
<dbReference type="InterPro" id="IPR000847">
    <property type="entry name" value="LysR_HTH_N"/>
</dbReference>
<sequence length="311" mass="33461">MNPVHLETLLAIVDEGSFEVAAAVLGVSPSAVSQRIKSLEKATGRVLVRRSSPATATEAGEVLVQAARRMALLQAETDSRLRGQLERVPLSVAVNADSLATWFRPVLADVAAFRSATLRLRIEDEAHTLALLRRGDVLGAITREATPVSGCDSMPLGVMRYRAVATPRLRDAYTRGGEVDWANMPALRFGPNDALQDSDLDGRLDDAVRRHRAVSQIPSSEGFLEATRVGLGWSLVPELQAGPLLASGELVLLDATVIEVPLYWQRWRLESDLLGRLTASVAAAAIELPPEPWMIDSWGSGAGPSASAHRP</sequence>
<name>A0A6B8W0D8_9CORY</name>
<evidence type="ECO:0000256" key="4">
    <source>
        <dbReference type="ARBA" id="ARBA00023159"/>
    </source>
</evidence>
<dbReference type="InterPro" id="IPR005119">
    <property type="entry name" value="LysR_subst-bd"/>
</dbReference>
<accession>A0A6B8W0D8</accession>
<protein>
    <submittedName>
        <fullName evidence="7">HTH-type transcriptional regulator</fullName>
    </submittedName>
</protein>
<dbReference type="PANTHER" id="PTHR30579:SF2">
    <property type="entry name" value="HTH-TYPE TRANSCRIPTIONAL REGULATOR ARGP"/>
    <property type="match status" value="1"/>
</dbReference>
<evidence type="ECO:0000256" key="3">
    <source>
        <dbReference type="ARBA" id="ARBA00023125"/>
    </source>
</evidence>
<proteinExistence type="inferred from homology"/>
<dbReference type="InterPro" id="IPR017685">
    <property type="entry name" value="ArgP"/>
</dbReference>
<evidence type="ECO:0000256" key="2">
    <source>
        <dbReference type="ARBA" id="ARBA00023015"/>
    </source>
</evidence>
<dbReference type="RefSeq" id="WP_156227791.1">
    <property type="nucleotide sequence ID" value="NZ_CP046453.1"/>
</dbReference>
<keyword evidence="8" id="KW-1185">Reference proteome</keyword>
<dbReference type="NCBIfam" id="NF002964">
    <property type="entry name" value="PRK03635.1"/>
    <property type="match status" value="1"/>
</dbReference>
<dbReference type="NCBIfam" id="TIGR03298">
    <property type="entry name" value="argP"/>
    <property type="match status" value="1"/>
</dbReference>
<evidence type="ECO:0000256" key="5">
    <source>
        <dbReference type="ARBA" id="ARBA00023163"/>
    </source>
</evidence>
<evidence type="ECO:0000313" key="7">
    <source>
        <dbReference type="EMBL" id="QGU04406.1"/>
    </source>
</evidence>
<reference evidence="7 8" key="1">
    <citation type="journal article" date="2021" name="Int. J. Syst. Evol. Microbiol.">
        <title>Classification of three corynebacterial strains isolated from a small paddock in North Rhine-Westphalia: proposal of &lt;i&gt;Corynebacterium kalinowskii&lt;/i&gt; sp. nov., &lt;i&gt;Corynebacterium comes&lt;/i&gt; sp. nov. and &lt;i&gt;Corynebacterium occultum&lt;/i&gt; sp. nov.</title>
        <authorList>
            <person name="Schaffert L."/>
            <person name="Ruwe M."/>
            <person name="Milse J."/>
            <person name="Hanuschka K."/>
            <person name="Ortseifen V."/>
            <person name="Droste J."/>
            <person name="Brandt D."/>
            <person name="Schl L."/>
            <person name="Kutter Y."/>
            <person name="Vinke S."/>
            <person name="Vieh P."/>
            <person name="Jacob L."/>
            <person name="L N.C."/>
            <person name="Schulte-Berndt E."/>
            <person name="Hain C."/>
            <person name="Linder M."/>
            <person name="Schmidt P."/>
            <person name="Wollenschl L."/>
            <person name="Luttermann T."/>
            <person name="Thieme E."/>
            <person name="Hassa J."/>
            <person name="Haak M."/>
            <person name="Wittchen M."/>
            <person name="Mentz A."/>
            <person name="Persicke M."/>
            <person name="Busche T."/>
            <person name="R C."/>
        </authorList>
    </citation>
    <scope>NUCLEOTIDE SEQUENCE [LARGE SCALE GENOMIC DNA]</scope>
    <source>
        <strain evidence="7 8">2019</strain>
    </source>
</reference>
<dbReference type="PANTHER" id="PTHR30579">
    <property type="entry name" value="TRANSCRIPTIONAL REGULATOR"/>
    <property type="match status" value="1"/>
</dbReference>
<evidence type="ECO:0000313" key="8">
    <source>
        <dbReference type="Proteomes" id="UP000425178"/>
    </source>
</evidence>
<dbReference type="EMBL" id="CP046453">
    <property type="protein sequence ID" value="QGU04406.1"/>
    <property type="molecule type" value="Genomic_DNA"/>
</dbReference>
<keyword evidence="5" id="KW-0804">Transcription</keyword>
<feature type="domain" description="HTH lysR-type" evidence="6">
    <location>
        <begin position="1"/>
        <end position="57"/>
    </location>
</feature>
<organism evidence="7 8">
    <name type="scientific">Corynebacterium comes</name>
    <dbReference type="NCBI Taxonomy" id="2675218"/>
    <lineage>
        <taxon>Bacteria</taxon>
        <taxon>Bacillati</taxon>
        <taxon>Actinomycetota</taxon>
        <taxon>Actinomycetes</taxon>
        <taxon>Mycobacteriales</taxon>
        <taxon>Corynebacteriaceae</taxon>
        <taxon>Corynebacterium</taxon>
    </lineage>
</organism>
<dbReference type="Proteomes" id="UP000425178">
    <property type="component" value="Chromosome"/>
</dbReference>
<dbReference type="AlphaFoldDB" id="A0A6B8W0D8"/>
<dbReference type="SUPFAM" id="SSF53850">
    <property type="entry name" value="Periplasmic binding protein-like II"/>
    <property type="match status" value="1"/>
</dbReference>
<keyword evidence="3" id="KW-0238">DNA-binding</keyword>
<dbReference type="SUPFAM" id="SSF46785">
    <property type="entry name" value="Winged helix' DNA-binding domain"/>
    <property type="match status" value="1"/>
</dbReference>
<dbReference type="KEGG" id="ccoe:CETAM_05680"/>
<evidence type="ECO:0000259" key="6">
    <source>
        <dbReference type="PROSITE" id="PS50931"/>
    </source>
</evidence>
<comment type="similarity">
    <text evidence="1">Belongs to the LysR transcriptional regulatory family.</text>
</comment>
<dbReference type="GO" id="GO:0003677">
    <property type="term" value="F:DNA binding"/>
    <property type="evidence" value="ECO:0007669"/>
    <property type="project" value="UniProtKB-KW"/>
</dbReference>
<dbReference type="PROSITE" id="PS50931">
    <property type="entry name" value="HTH_LYSR"/>
    <property type="match status" value="1"/>
</dbReference>
<dbReference type="Pfam" id="PF00126">
    <property type="entry name" value="HTH_1"/>
    <property type="match status" value="1"/>
</dbReference>
<gene>
    <name evidence="7" type="ORF">CETAM_05680</name>
</gene>
<dbReference type="InterPro" id="IPR036388">
    <property type="entry name" value="WH-like_DNA-bd_sf"/>
</dbReference>
<keyword evidence="4" id="KW-0010">Activator</keyword>
<dbReference type="InterPro" id="IPR036390">
    <property type="entry name" value="WH_DNA-bd_sf"/>
</dbReference>
<keyword evidence="2" id="KW-0805">Transcription regulation</keyword>
<dbReference type="GO" id="GO:0003700">
    <property type="term" value="F:DNA-binding transcription factor activity"/>
    <property type="evidence" value="ECO:0007669"/>
    <property type="project" value="InterPro"/>
</dbReference>
<dbReference type="Gene3D" id="1.10.10.10">
    <property type="entry name" value="Winged helix-like DNA-binding domain superfamily/Winged helix DNA-binding domain"/>
    <property type="match status" value="1"/>
</dbReference>
<dbReference type="Pfam" id="PF03466">
    <property type="entry name" value="LysR_substrate"/>
    <property type="match status" value="1"/>
</dbReference>
<dbReference type="Gene3D" id="3.40.190.290">
    <property type="match status" value="1"/>
</dbReference>